<dbReference type="Proteomes" id="UP000325713">
    <property type="component" value="Chromosome"/>
</dbReference>
<dbReference type="KEGG" id="nzl:D0T92_01915"/>
<dbReference type="InterPro" id="IPR051082">
    <property type="entry name" value="Pentapeptide-BTB/POZ_domain"/>
</dbReference>
<dbReference type="EMBL" id="CP031700">
    <property type="protein sequence ID" value="QEY25416.1"/>
    <property type="molecule type" value="Genomic_DNA"/>
</dbReference>
<dbReference type="AlphaFoldDB" id="A0A5J6PSS9"/>
<keyword evidence="2" id="KW-0472">Membrane</keyword>
<protein>
    <submittedName>
        <fullName evidence="3">Pentapeptide repeat-containing protein</fullName>
    </submittedName>
</protein>
<keyword evidence="2" id="KW-1133">Transmembrane helix</keyword>
<dbReference type="PANTHER" id="PTHR14136">
    <property type="entry name" value="BTB_POZ DOMAIN-CONTAINING PROTEIN KCTD9"/>
    <property type="match status" value="1"/>
</dbReference>
<sequence>MKRLWNQIINVYKKTLLSKHSDGLSTKTPAQTIIDFLKNIMFMVWEMVKSIVKTAWRWFSKCLVPVKFILTGQLYDHLKNNLDIIFDDKNQYPHISRYKRVRIVVELELIPIAIFIVIFCIWGMPDFLKESNGIWTLIVLLISAPVAYVVWQFRDQNAVHQIENQRKDVNLKEFHKIAEWVSGLHLVEDKIIEKTKPSEQPNNETKDTESEQTLSETHLTIENAREYGQAGAKRHLPSHSREDGAVGLQVAAVYMLRPFYCGEHGDDFRKPALNLLTAAWLALFKQVEKNKTCAEKLSKSPLGIALTEVLLADGGTHLRYHSEVFPNLYLPYLDLHLPGLEKGVLSVFQGMKCSGIQLYGAHLEGAHLKGADLVGAHLEGAHLKGADLVGADLVGAHLEGADLEGADLEGADLVGTHLEEAHLEEAHLEGAYLRKAHLEGAILWGAHLEGAHLEGAHLEGAHLEGAHLEGAHLEGAHLEGAHLEGAHLEGAHLEEAILCGAHLEGAHLSGIYLQRANLRMAKLEETNFFPLNVQYLEQVIWTGALIRPNDANYIKEKAKLTNVDWIVLPSLVLSFDHDVVEYENAKFVFSNRALDYSITHTLPIEESKDEVLEELRRLNPYWNITIDDSDIPKWIQMIDQFS</sequence>
<name>A0A5J6PSS9_9NEIS</name>
<feature type="transmembrane region" description="Helical" evidence="2">
    <location>
        <begin position="131"/>
        <end position="151"/>
    </location>
</feature>
<evidence type="ECO:0000256" key="2">
    <source>
        <dbReference type="SAM" id="Phobius"/>
    </source>
</evidence>
<keyword evidence="4" id="KW-1185">Reference proteome</keyword>
<keyword evidence="2" id="KW-0812">Transmembrane</keyword>
<proteinExistence type="predicted"/>
<gene>
    <name evidence="3" type="ORF">D0T92_01915</name>
</gene>
<reference evidence="3 4" key="1">
    <citation type="submission" date="2018-08" db="EMBL/GenBank/DDBJ databases">
        <title>Neisseria zalophi ATCC BAA-2455 complete genome.</title>
        <authorList>
            <person name="Veseli I.A."/>
            <person name="Buttler R."/>
            <person name="Mascarenhas dos Santos A.C."/>
            <person name="Pombert J.-F."/>
        </authorList>
    </citation>
    <scope>NUCLEOTIDE SEQUENCE [LARGE SCALE GENOMIC DNA]</scope>
    <source>
        <strain evidence="3 4">ATCC BAA-2455</strain>
    </source>
</reference>
<evidence type="ECO:0000256" key="1">
    <source>
        <dbReference type="SAM" id="MobiDB-lite"/>
    </source>
</evidence>
<dbReference type="Pfam" id="PF00805">
    <property type="entry name" value="Pentapeptide"/>
    <property type="match status" value="3"/>
</dbReference>
<organism evidence="3 4">
    <name type="scientific">Neisseria zalophi</name>
    <dbReference type="NCBI Taxonomy" id="640030"/>
    <lineage>
        <taxon>Bacteria</taxon>
        <taxon>Pseudomonadati</taxon>
        <taxon>Pseudomonadota</taxon>
        <taxon>Betaproteobacteria</taxon>
        <taxon>Neisseriales</taxon>
        <taxon>Neisseriaceae</taxon>
        <taxon>Neisseria</taxon>
    </lineage>
</organism>
<accession>A0A5J6PSS9</accession>
<feature type="transmembrane region" description="Helical" evidence="2">
    <location>
        <begin position="103"/>
        <end position="125"/>
    </location>
</feature>
<dbReference type="PANTHER" id="PTHR14136:SF17">
    <property type="entry name" value="BTB_POZ DOMAIN-CONTAINING PROTEIN KCTD9"/>
    <property type="match status" value="1"/>
</dbReference>
<evidence type="ECO:0000313" key="4">
    <source>
        <dbReference type="Proteomes" id="UP000325713"/>
    </source>
</evidence>
<evidence type="ECO:0000313" key="3">
    <source>
        <dbReference type="EMBL" id="QEY25416.1"/>
    </source>
</evidence>
<dbReference type="SUPFAM" id="SSF141571">
    <property type="entry name" value="Pentapeptide repeat-like"/>
    <property type="match status" value="1"/>
</dbReference>
<dbReference type="InterPro" id="IPR001646">
    <property type="entry name" value="5peptide_repeat"/>
</dbReference>
<dbReference type="OrthoDB" id="7531606at2"/>
<feature type="region of interest" description="Disordered" evidence="1">
    <location>
        <begin position="195"/>
        <end position="215"/>
    </location>
</feature>
<dbReference type="Gene3D" id="2.160.20.80">
    <property type="entry name" value="E3 ubiquitin-protein ligase SopA"/>
    <property type="match status" value="2"/>
</dbReference>